<gene>
    <name evidence="2" type="ORF">N0V93_008114</name>
</gene>
<proteinExistence type="predicted"/>
<dbReference type="PANTHER" id="PTHR37490">
    <property type="entry name" value="EXPRESSED PROTEIN"/>
    <property type="match status" value="1"/>
</dbReference>
<sequence length="309" mass="34711">MGAHGRRQLRAALSLTMYLVLFAVVLAVLAKYFLMPNSLKAVQSASSSRPASASPSDISKTLVLASTTRDDTTWLSQIPSSLNWSIAQYRVDAPLSPALSVPSTNGNEAMVYLTYIIDHYDTLPDVVFFHHAHFQAWHQKLDAIEQLTRLRPTYILKAGYASTRCLPGCENIVKLAGGEPGEFPKFASLDRKIQLVTLLDAFLEEEKGEAIPDKIAAPCCAQFAVSREAIQRREREWWVDLRNWVINTPLKSINSGRLMEHLWHLWFGMEAELCPPLEACQCHVFGIGDNCNKHFELEESMEYNAYHGS</sequence>
<protein>
    <submittedName>
        <fullName evidence="2">Uncharacterized protein</fullName>
    </submittedName>
</protein>
<dbReference type="Proteomes" id="UP001140453">
    <property type="component" value="Unassembled WGS sequence"/>
</dbReference>
<dbReference type="PANTHER" id="PTHR37490:SF3">
    <property type="entry name" value="DUF3431 DOMAIN CONTAINING PROTEIN"/>
    <property type="match status" value="1"/>
</dbReference>
<comment type="caution">
    <text evidence="2">The sequence shown here is derived from an EMBL/GenBank/DDBJ whole genome shotgun (WGS) entry which is preliminary data.</text>
</comment>
<reference evidence="2" key="1">
    <citation type="submission" date="2022-10" db="EMBL/GenBank/DDBJ databases">
        <title>Tapping the CABI collections for fungal endophytes: first genome assemblies for Collariella, Neodidymelliopsis, Ascochyta clinopodiicola, Didymella pomorum, Didymosphaeria variabile, Neocosmospora piperis and Neocucurbitaria cava.</title>
        <authorList>
            <person name="Hill R."/>
        </authorList>
    </citation>
    <scope>NUCLEOTIDE SEQUENCE</scope>
    <source>
        <strain evidence="2">IMI 355082</strain>
    </source>
</reference>
<dbReference type="InterPro" id="IPR021838">
    <property type="entry name" value="DUF3431"/>
</dbReference>
<keyword evidence="1" id="KW-1133">Transmembrane helix</keyword>
<evidence type="ECO:0000256" key="1">
    <source>
        <dbReference type="SAM" id="Phobius"/>
    </source>
</evidence>
<name>A0A9W8YPF5_9PEZI</name>
<dbReference type="OrthoDB" id="426718at2759"/>
<evidence type="ECO:0000313" key="2">
    <source>
        <dbReference type="EMBL" id="KAJ4387520.1"/>
    </source>
</evidence>
<dbReference type="EMBL" id="JAPEVB010000005">
    <property type="protein sequence ID" value="KAJ4387520.1"/>
    <property type="molecule type" value="Genomic_DNA"/>
</dbReference>
<dbReference type="Pfam" id="PF11913">
    <property type="entry name" value="DUF3431"/>
    <property type="match status" value="1"/>
</dbReference>
<evidence type="ECO:0000313" key="3">
    <source>
        <dbReference type="Proteomes" id="UP001140453"/>
    </source>
</evidence>
<keyword evidence="1" id="KW-0472">Membrane</keyword>
<keyword evidence="1" id="KW-0812">Transmembrane</keyword>
<dbReference type="AlphaFoldDB" id="A0A9W8YPF5"/>
<feature type="transmembrane region" description="Helical" evidence="1">
    <location>
        <begin position="12"/>
        <end position="34"/>
    </location>
</feature>
<keyword evidence="3" id="KW-1185">Reference proteome</keyword>
<organism evidence="2 3">
    <name type="scientific">Gnomoniopsis smithogilvyi</name>
    <dbReference type="NCBI Taxonomy" id="1191159"/>
    <lineage>
        <taxon>Eukaryota</taxon>
        <taxon>Fungi</taxon>
        <taxon>Dikarya</taxon>
        <taxon>Ascomycota</taxon>
        <taxon>Pezizomycotina</taxon>
        <taxon>Sordariomycetes</taxon>
        <taxon>Sordariomycetidae</taxon>
        <taxon>Diaporthales</taxon>
        <taxon>Gnomoniaceae</taxon>
        <taxon>Gnomoniopsis</taxon>
    </lineage>
</organism>
<accession>A0A9W8YPF5</accession>